<feature type="domain" description="Thioester" evidence="4">
    <location>
        <begin position="83"/>
        <end position="195"/>
    </location>
</feature>
<dbReference type="InterPro" id="IPR023849">
    <property type="entry name" value="TQXA_dom"/>
</dbReference>
<keyword evidence="2" id="KW-0472">Membrane</keyword>
<feature type="region of interest" description="Disordered" evidence="1">
    <location>
        <begin position="319"/>
        <end position="351"/>
    </location>
</feature>
<keyword evidence="2" id="KW-1133">Transmembrane helix</keyword>
<proteinExistence type="predicted"/>
<dbReference type="InterPro" id="IPR013552">
    <property type="entry name" value="Thioester_dom"/>
</dbReference>
<reference evidence="5 6" key="1">
    <citation type="submission" date="2024-06" db="EMBL/GenBank/DDBJ databases">
        <authorList>
            <person name="Bataeva Y.V."/>
            <person name="Grigorian L.N."/>
            <person name="Solomentsev V.I."/>
        </authorList>
    </citation>
    <scope>NUCLEOTIDE SEQUENCE [LARGE SCALE GENOMIC DNA]</scope>
    <source>
        <strain evidence="6">SCPM-O-B-12605 (RCAM04882)</strain>
    </source>
</reference>
<comment type="caution">
    <text evidence="5">The sequence shown here is derived from an EMBL/GenBank/DDBJ whole genome shotgun (WGS) entry which is preliminary data.</text>
</comment>
<organism evidence="5 6">
    <name type="scientific">Nocardiopsis tropica</name>
    <dbReference type="NCBI Taxonomy" id="109330"/>
    <lineage>
        <taxon>Bacteria</taxon>
        <taxon>Bacillati</taxon>
        <taxon>Actinomycetota</taxon>
        <taxon>Actinomycetes</taxon>
        <taxon>Streptosporangiales</taxon>
        <taxon>Nocardiopsidaceae</taxon>
        <taxon>Nocardiopsis</taxon>
    </lineage>
</organism>
<dbReference type="Proteomes" id="UP001432401">
    <property type="component" value="Unassembled WGS sequence"/>
</dbReference>
<evidence type="ECO:0000256" key="1">
    <source>
        <dbReference type="SAM" id="MobiDB-lite"/>
    </source>
</evidence>
<evidence type="ECO:0000313" key="6">
    <source>
        <dbReference type="Proteomes" id="UP001432401"/>
    </source>
</evidence>
<keyword evidence="2" id="KW-0812">Transmembrane</keyword>
<feature type="chain" id="PRO_5046277912" evidence="3">
    <location>
        <begin position="33"/>
        <end position="394"/>
    </location>
</feature>
<keyword evidence="3" id="KW-0732">Signal</keyword>
<dbReference type="RefSeq" id="WP_352984067.1">
    <property type="nucleotide sequence ID" value="NZ_JBEQNA010000009.1"/>
</dbReference>
<feature type="transmembrane region" description="Helical" evidence="2">
    <location>
        <begin position="353"/>
        <end position="380"/>
    </location>
</feature>
<name>A0ABV1ZV13_9ACTN</name>
<sequence>MTHVPIPRPGPARPVLAVAAVSALVLGPAAPAASLPAEPAVYSVRGQYTGVAEHGHAVTMRGETYTTTSTFNVDLEGDQLLTAYCIDFRTGIVGDAWYREDRWDTYPGRGDFAEPGKVRWILLNSYPVTGLGELREDTGIAGVDASEALTATQAAIWHFSNGLDLEEVHQGPELEAGVVEGDVVRLYDHLVEHAEETPDEPGSALTVSPDRGSGLAGGTVGEFTVETSAEEVPVTVDAPEGVELVDLGSGEPVTGVGDGSTVGFAVPADAGAGEATFTLEAEATVRTGRLFRGESDEPTQTLITAQDSEITVSDSASAAWDAQGGTPPPIETSESPAGAAGGTDPADRDERPLALTGGAVAALVAAGALVLGAGAVLLLLARRRRAAAGTGTAD</sequence>
<keyword evidence="6" id="KW-1185">Reference proteome</keyword>
<evidence type="ECO:0000256" key="3">
    <source>
        <dbReference type="SAM" id="SignalP"/>
    </source>
</evidence>
<evidence type="ECO:0000259" key="4">
    <source>
        <dbReference type="Pfam" id="PF08341"/>
    </source>
</evidence>
<evidence type="ECO:0000313" key="5">
    <source>
        <dbReference type="EMBL" id="MES0834955.1"/>
    </source>
</evidence>
<dbReference type="Pfam" id="PF08341">
    <property type="entry name" value="TED"/>
    <property type="match status" value="1"/>
</dbReference>
<dbReference type="Gene3D" id="1.10.150.480">
    <property type="match status" value="1"/>
</dbReference>
<feature type="signal peptide" evidence="3">
    <location>
        <begin position="1"/>
        <end position="32"/>
    </location>
</feature>
<accession>A0ABV1ZV13</accession>
<protein>
    <submittedName>
        <fullName evidence="5">Thioester domain-containing protein</fullName>
    </submittedName>
</protein>
<gene>
    <name evidence="5" type="ORF">ABUK86_14330</name>
</gene>
<evidence type="ECO:0000256" key="2">
    <source>
        <dbReference type="SAM" id="Phobius"/>
    </source>
</evidence>
<dbReference type="EMBL" id="JBEQNB010000007">
    <property type="protein sequence ID" value="MES0834955.1"/>
    <property type="molecule type" value="Genomic_DNA"/>
</dbReference>
<dbReference type="NCBIfam" id="TIGR03934">
    <property type="entry name" value="TQXA_dom"/>
    <property type="match status" value="1"/>
</dbReference>